<dbReference type="SUPFAM" id="SSF52047">
    <property type="entry name" value="RNI-like"/>
    <property type="match status" value="1"/>
</dbReference>
<dbReference type="PANTHER" id="PTHR13318">
    <property type="entry name" value="PARTNER OF PAIRED, ISOFORM B-RELATED"/>
    <property type="match status" value="1"/>
</dbReference>
<gene>
    <name evidence="1" type="ORF">glysoja_046787</name>
</gene>
<proteinExistence type="predicted"/>
<dbReference type="EMBL" id="KN672040">
    <property type="protein sequence ID" value="KHM99176.1"/>
    <property type="molecule type" value="Genomic_DNA"/>
</dbReference>
<dbReference type="InterPro" id="IPR032675">
    <property type="entry name" value="LRR_dom_sf"/>
</dbReference>
<dbReference type="GO" id="GO:0019005">
    <property type="term" value="C:SCF ubiquitin ligase complex"/>
    <property type="evidence" value="ECO:0007669"/>
    <property type="project" value="TreeGrafter"/>
</dbReference>
<dbReference type="AlphaFoldDB" id="A0A0B2NUK8"/>
<dbReference type="Proteomes" id="UP000053555">
    <property type="component" value="Unassembled WGS sequence"/>
</dbReference>
<organism evidence="1">
    <name type="scientific">Glycine soja</name>
    <name type="common">Wild soybean</name>
    <dbReference type="NCBI Taxonomy" id="3848"/>
    <lineage>
        <taxon>Eukaryota</taxon>
        <taxon>Viridiplantae</taxon>
        <taxon>Streptophyta</taxon>
        <taxon>Embryophyta</taxon>
        <taxon>Tracheophyta</taxon>
        <taxon>Spermatophyta</taxon>
        <taxon>Magnoliopsida</taxon>
        <taxon>eudicotyledons</taxon>
        <taxon>Gunneridae</taxon>
        <taxon>Pentapetalae</taxon>
        <taxon>rosids</taxon>
        <taxon>fabids</taxon>
        <taxon>Fabales</taxon>
        <taxon>Fabaceae</taxon>
        <taxon>Papilionoideae</taxon>
        <taxon>50 kb inversion clade</taxon>
        <taxon>NPAAA clade</taxon>
        <taxon>indigoferoid/millettioid clade</taxon>
        <taxon>Phaseoleae</taxon>
        <taxon>Glycine</taxon>
        <taxon>Glycine subgen. Soja</taxon>
    </lineage>
</organism>
<dbReference type="PANTHER" id="PTHR13318:SF178">
    <property type="entry name" value="OS02G0200900 PROTEIN"/>
    <property type="match status" value="1"/>
</dbReference>
<dbReference type="GO" id="GO:0031146">
    <property type="term" value="P:SCF-dependent proteasomal ubiquitin-dependent protein catabolic process"/>
    <property type="evidence" value="ECO:0007669"/>
    <property type="project" value="TreeGrafter"/>
</dbReference>
<accession>A0A0B2NUK8</accession>
<dbReference type="Gene3D" id="3.80.10.10">
    <property type="entry name" value="Ribonuclease Inhibitor"/>
    <property type="match status" value="1"/>
</dbReference>
<reference evidence="1" key="1">
    <citation type="submission" date="2014-07" db="EMBL/GenBank/DDBJ databases">
        <title>Identification of a novel salt tolerance gene in wild soybean by whole-genome sequencing.</title>
        <authorList>
            <person name="Lam H.-M."/>
            <person name="Qi X."/>
            <person name="Li M.-W."/>
            <person name="Liu X."/>
            <person name="Xie M."/>
            <person name="Ni M."/>
            <person name="Xu X."/>
        </authorList>
    </citation>
    <scope>NUCLEOTIDE SEQUENCE [LARGE SCALE GENOMIC DNA]</scope>
    <source>
        <tissue evidence="1">Root</tissue>
    </source>
</reference>
<protein>
    <submittedName>
        <fullName evidence="1">EIN3-binding F-box protein 1</fullName>
    </submittedName>
</protein>
<name>A0A0B2NUK8_GLYSO</name>
<dbReference type="FunFam" id="3.80.10.10:FF:000595">
    <property type="entry name" value="EIN3-binding F-box protein 1"/>
    <property type="match status" value="1"/>
</dbReference>
<evidence type="ECO:0000313" key="1">
    <source>
        <dbReference type="EMBL" id="KHM99176.1"/>
    </source>
</evidence>
<sequence>MEATISSLGITNVGLLPLLQNCEAGLVNVNLIGCWNLIANIVSALVKIHGGTLELLNLDGCWKITDASSVAIAKNFIVINDLDVSKCAITNAGIAILSRANQPSLQVLSLSGCSDVSNKSAPFLTKLGQTLLGLNLQNCNSIGSDIMELLVEKLWRCHILA</sequence>